<sequence length="520" mass="58142">MEPVLLFHQIDITSRYIENELLVSDTRKGIIQKGEKQMNIKKIAKQTTALSFATALLVGAGSQTWAAESNHKDTNNNYRVSHITRDNMLKIPQQQKSEQFKVPAFDKSTIKNIASAKGYDKSGNLIDLDVWDSWPLQNADGTVANYHGYQVVFALAGDPKDADDTSIYVFYQKIGEDSIDSWKNAGRVFKDSDKFVPNDPHLKKQTQEWSGSATLTSEGKIRLFYTNFSGTNYGKQTITTAQVNVSQPSGDTLKIEGVEDHKSIFDGDGKKYQNIQQFIDEGAYGSGDNHTLRDPHYVEDKGHKYLVFEANTGTEDGYQGEDSLYNRAYYGGNNPFFQSEKEKLLQSSNKKKASLANGALGIVELNNDYTLKKVMDPLITSNTVTDEIERANVFKKDGKWYLFTDSRGSKMTIDGIGQDDVYMLGYVSNTLTGKYKPLNDTGLVLHMDLDPNDKTFTYSHFAVPQVKGDNVVITSYMTNRGFYSEEHSTFAPSFLLNIKGSKTAVVKNSILPQGQLSTDK</sequence>
<dbReference type="CDD" id="cd08997">
    <property type="entry name" value="GH68"/>
    <property type="match status" value="1"/>
</dbReference>
<feature type="binding site" evidence="3">
    <location>
        <position position="407"/>
    </location>
    <ligand>
        <name>substrate</name>
    </ligand>
</feature>
<evidence type="ECO:0000313" key="7">
    <source>
        <dbReference type="EMBL" id="ADF38426.1"/>
    </source>
</evidence>
<comment type="similarity">
    <text evidence="1 6">Belongs to the glycosyl hydrolase 68 family.</text>
</comment>
<feature type="binding site" evidence="3">
    <location>
        <position position="210"/>
    </location>
    <ligand>
        <name>substrate</name>
    </ligand>
</feature>
<protein>
    <submittedName>
        <fullName evidence="7">Levansucrase</fullName>
        <ecNumber evidence="7">2.4.1.10</ecNumber>
    </submittedName>
</protein>
<dbReference type="EMBL" id="CP001982">
    <property type="protein sequence ID" value="ADF38426.1"/>
    <property type="molecule type" value="Genomic_DNA"/>
</dbReference>
<dbReference type="CAZy" id="GH68">
    <property type="family name" value="Glycoside Hydrolase Family 68"/>
</dbReference>
<evidence type="ECO:0000256" key="1">
    <source>
        <dbReference type="ARBA" id="ARBA00006775"/>
    </source>
</evidence>
<dbReference type="InterPro" id="IPR003469">
    <property type="entry name" value="Glyco_hydro_68"/>
</dbReference>
<keyword evidence="4" id="KW-0106">Calcium</keyword>
<dbReference type="KEGG" id="bmd:BMD_1568"/>
<dbReference type="AlphaFoldDB" id="D5DC38"/>
<name>D5DC38_PRIM3</name>
<feature type="binding site" evidence="3">
    <location>
        <begin position="293"/>
        <end position="294"/>
    </location>
    <ligand>
        <name>substrate</name>
    </ligand>
</feature>
<dbReference type="InterPro" id="IPR023296">
    <property type="entry name" value="Glyco_hydro_beta-prop_sf"/>
</dbReference>
<evidence type="ECO:0000256" key="6">
    <source>
        <dbReference type="RuleBase" id="RU361220"/>
    </source>
</evidence>
<feature type="binding site" evidence="4">
    <location>
        <position position="288"/>
    </location>
    <ligand>
        <name>Ca(2+)</name>
        <dbReference type="ChEBI" id="CHEBI:29108"/>
        <label>1</label>
    </ligand>
</feature>
<feature type="binding site" evidence="3">
    <location>
        <position position="131"/>
    </location>
    <ligand>
        <name>substrate</name>
    </ligand>
</feature>
<feature type="binding site" evidence="4">
    <location>
        <position position="319"/>
    </location>
    <ligand>
        <name>Ca(2+)</name>
        <dbReference type="ChEBI" id="CHEBI:29108"/>
        <label>1</label>
    </ligand>
</feature>
<feature type="binding site" evidence="4">
    <location>
        <position position="357"/>
    </location>
    <ligand>
        <name>Ca(2+)</name>
        <dbReference type="ChEBI" id="CHEBI:29108"/>
        <label>1</label>
    </ligand>
</feature>
<reference evidence="7 8" key="1">
    <citation type="journal article" date="2011" name="J. Bacteriol.">
        <title>Genome sequences of the biotechnologically important Bacillus megaterium strains QM B1551 and DSM319.</title>
        <authorList>
            <person name="Eppinger M."/>
            <person name="Bunk B."/>
            <person name="Johns M.A."/>
            <person name="Edirisinghe J.N."/>
            <person name="Kutumbaka K.K."/>
            <person name="Koenig S.S."/>
            <person name="Huot Creasy H."/>
            <person name="Rosovitz M.J."/>
            <person name="Riley D.R."/>
            <person name="Daugherty S."/>
            <person name="Martin M."/>
            <person name="Elbourne L.D."/>
            <person name="Paulsen I."/>
            <person name="Biedendieck R."/>
            <person name="Braun C."/>
            <person name="Grayburn S."/>
            <person name="Dhingra S."/>
            <person name="Lukyanchuk V."/>
            <person name="Ball B."/>
            <person name="Ul-Qamar R."/>
            <person name="Seibel J."/>
            <person name="Bremer E."/>
            <person name="Jahn D."/>
            <person name="Ravel J."/>
            <person name="Vary P.S."/>
        </authorList>
    </citation>
    <scope>NUCLEOTIDE SEQUENCE [LARGE SCALE GENOMIC DNA]</scope>
    <source>
        <strain evidence="8">DSM 319 / IMG 1521</strain>
    </source>
</reference>
<dbReference type="GO" id="GO:0009758">
    <property type="term" value="P:carbohydrate utilization"/>
    <property type="evidence" value="ECO:0007669"/>
    <property type="project" value="InterPro"/>
</dbReference>
<dbReference type="Proteomes" id="UP000002365">
    <property type="component" value="Chromosome"/>
</dbReference>
<evidence type="ECO:0000313" key="8">
    <source>
        <dbReference type="Proteomes" id="UP000002365"/>
    </source>
</evidence>
<dbReference type="Pfam" id="PF02435">
    <property type="entry name" value="Glyco_hydro_68"/>
    <property type="match status" value="1"/>
</dbReference>
<evidence type="ECO:0000256" key="3">
    <source>
        <dbReference type="PIRSR" id="PIRSR603469-2"/>
    </source>
</evidence>
<dbReference type="Gene3D" id="2.115.10.20">
    <property type="entry name" value="Glycosyl hydrolase domain, family 43"/>
    <property type="match status" value="1"/>
</dbReference>
<feature type="binding site" evidence="4">
    <location>
        <position position="386"/>
    </location>
    <ligand>
        <name>Ca(2+)</name>
        <dbReference type="ChEBI" id="CHEBI:29108"/>
        <label>1</label>
    </ligand>
</feature>
<organism evidence="7 8">
    <name type="scientific">Priestia megaterium (strain DSM 319 / IMG 1521)</name>
    <name type="common">Bacillus megaterium</name>
    <dbReference type="NCBI Taxonomy" id="592022"/>
    <lineage>
        <taxon>Bacteria</taxon>
        <taxon>Bacillati</taxon>
        <taxon>Bacillota</taxon>
        <taxon>Bacilli</taxon>
        <taxon>Bacillales</taxon>
        <taxon>Bacillaceae</taxon>
        <taxon>Priestia</taxon>
    </lineage>
</organism>
<feature type="binding site" evidence="3">
    <location>
        <begin position="387"/>
        <end position="389"/>
    </location>
    <ligand>
        <name>substrate</name>
    </ligand>
</feature>
<comment type="cofactor">
    <cofactor evidence="4">
        <name>Ca(2+)</name>
        <dbReference type="ChEBI" id="CHEBI:29108"/>
    </cofactor>
</comment>
<dbReference type="EC" id="2.4.1.10" evidence="7"/>
<evidence type="ECO:0000256" key="2">
    <source>
        <dbReference type="PIRSR" id="PIRSR603469-1"/>
    </source>
</evidence>
<dbReference type="HOGENOM" id="CLU_557703_0_0_9"/>
<feature type="site" description="Transition state stabilizer" evidence="5">
    <location>
        <position position="294"/>
    </location>
</feature>
<keyword evidence="7" id="KW-0808">Transferase</keyword>
<feature type="active site" description="Nucleophile" evidence="2">
    <location>
        <position position="132"/>
    </location>
</feature>
<evidence type="ECO:0000256" key="4">
    <source>
        <dbReference type="PIRSR" id="PIRSR603469-3"/>
    </source>
</evidence>
<evidence type="ECO:0000256" key="5">
    <source>
        <dbReference type="PIRSR" id="PIRSR603469-4"/>
    </source>
</evidence>
<gene>
    <name evidence="7" type="primary">sacB</name>
    <name evidence="7" type="ordered locus">BMD_1568</name>
</gene>
<keyword evidence="7" id="KW-0328">Glycosyltransferase</keyword>
<dbReference type="GO" id="GO:0046872">
    <property type="term" value="F:metal ion binding"/>
    <property type="evidence" value="ECO:0007669"/>
    <property type="project" value="UniProtKB-KW"/>
</dbReference>
<dbReference type="GO" id="GO:0050053">
    <property type="term" value="F:levansucrase activity"/>
    <property type="evidence" value="ECO:0007669"/>
    <property type="project" value="UniProtKB-EC"/>
</dbReference>
<feature type="active site" description="Proton donor/acceptor" evidence="2">
    <location>
        <position position="389"/>
    </location>
</feature>
<proteinExistence type="inferred from homology"/>
<accession>D5DC38</accession>
<dbReference type="SUPFAM" id="SSF75005">
    <property type="entry name" value="Arabinanase/levansucrase/invertase"/>
    <property type="match status" value="1"/>
</dbReference>
<keyword evidence="4" id="KW-0479">Metal-binding</keyword>